<feature type="compositionally biased region" description="Low complexity" evidence="1">
    <location>
        <begin position="237"/>
        <end position="287"/>
    </location>
</feature>
<feature type="region of interest" description="Disordered" evidence="1">
    <location>
        <begin position="164"/>
        <end position="221"/>
    </location>
</feature>
<evidence type="ECO:0000313" key="3">
    <source>
        <dbReference type="Proteomes" id="UP000662931"/>
    </source>
</evidence>
<dbReference type="AlphaFoldDB" id="A0A875RZK7"/>
<keyword evidence="3" id="KW-1185">Reference proteome</keyword>
<feature type="compositionally biased region" description="Polar residues" evidence="1">
    <location>
        <begin position="178"/>
        <end position="191"/>
    </location>
</feature>
<sequence length="421" mass="47357">MNIPQQQKSPFMNGNANPELIYNNLLRAYSSQSPQIDVERDKKRIDVLLQINTILLQKCIMLQLYVLNRLNVNALDYNQKKDMYQNYLKRIHFNLTCLASINDIHSAPQNAVKKNYVLPQIVLPPLELSELNEYYRALDQLYPEAVPLFQKRVELLGQQQRMRAQAQGIQGQAASPHSKPQVQSPKSAQNLSGGQFSQSPSQQYSMPNGQKHQQDQQEQQRQQFNAFVQHNPSVQVPSQKPQMAQQMPQQQQQQPVQQQMPQQQLSQQQMSQQQMYRQFLQQQQKQQATRAQNIGQQTSPSMNGSQQEFSSFNGRPATGTPQPPQQSFQFLNENYPNSNVSSQQRQDKQQNFNNMQQSSALNGSVGIDTGSPAVSNAGGSVLSPEQILARANSIGTESNGNGGASLGNISGLPSGFFDGWQ</sequence>
<feature type="region of interest" description="Disordered" evidence="1">
    <location>
        <begin position="393"/>
        <end position="421"/>
    </location>
</feature>
<protein>
    <submittedName>
        <fullName evidence="2">Uncharacterized protein</fullName>
    </submittedName>
</protein>
<organism evidence="2 3">
    <name type="scientific">Eeniella nana</name>
    <name type="common">Yeast</name>
    <name type="synonym">Brettanomyces nanus</name>
    <dbReference type="NCBI Taxonomy" id="13502"/>
    <lineage>
        <taxon>Eukaryota</taxon>
        <taxon>Fungi</taxon>
        <taxon>Dikarya</taxon>
        <taxon>Ascomycota</taxon>
        <taxon>Saccharomycotina</taxon>
        <taxon>Pichiomycetes</taxon>
        <taxon>Pichiales</taxon>
        <taxon>Pichiaceae</taxon>
        <taxon>Brettanomyces</taxon>
    </lineage>
</organism>
<evidence type="ECO:0000256" key="1">
    <source>
        <dbReference type="SAM" id="MobiDB-lite"/>
    </source>
</evidence>
<dbReference type="Proteomes" id="UP000662931">
    <property type="component" value="Chromosome 1"/>
</dbReference>
<dbReference type="KEGG" id="bnn:FOA43_000632"/>
<name>A0A875RZK7_EENNA</name>
<evidence type="ECO:0000313" key="2">
    <source>
        <dbReference type="EMBL" id="QPG73322.1"/>
    </source>
</evidence>
<feature type="region of interest" description="Disordered" evidence="1">
    <location>
        <begin position="234"/>
        <end position="380"/>
    </location>
</feature>
<accession>A0A875RZK7</accession>
<dbReference type="OrthoDB" id="2530523at2759"/>
<feature type="compositionally biased region" description="Low complexity" evidence="1">
    <location>
        <begin position="164"/>
        <end position="174"/>
    </location>
</feature>
<proteinExistence type="predicted"/>
<reference evidence="2" key="1">
    <citation type="submission" date="2020-10" db="EMBL/GenBank/DDBJ databases">
        <authorList>
            <person name="Roach M.J.R."/>
        </authorList>
    </citation>
    <scope>NUCLEOTIDE SEQUENCE</scope>
    <source>
        <strain evidence="2">CBS 1945</strain>
    </source>
</reference>
<dbReference type="EMBL" id="CP064812">
    <property type="protein sequence ID" value="QPG73322.1"/>
    <property type="molecule type" value="Genomic_DNA"/>
</dbReference>
<feature type="compositionally biased region" description="Polar residues" evidence="1">
    <location>
        <begin position="325"/>
        <end position="362"/>
    </location>
</feature>
<gene>
    <name evidence="2" type="ORF">FOA43_000632</name>
</gene>
<feature type="compositionally biased region" description="Low complexity" evidence="1">
    <location>
        <begin position="192"/>
        <end position="205"/>
    </location>
</feature>
<dbReference type="GeneID" id="62194033"/>
<dbReference type="RefSeq" id="XP_038776887.1">
    <property type="nucleotide sequence ID" value="XM_038920959.1"/>
</dbReference>
<feature type="compositionally biased region" description="Polar residues" evidence="1">
    <location>
        <begin position="288"/>
        <end position="313"/>
    </location>
</feature>